<evidence type="ECO:0000256" key="11">
    <source>
        <dbReference type="SAM" id="MobiDB-lite"/>
    </source>
</evidence>
<keyword evidence="7 10" id="KW-0812">Transmembrane</keyword>
<dbReference type="GO" id="GO:0005315">
    <property type="term" value="F:phosphate transmembrane transporter activity"/>
    <property type="evidence" value="ECO:0007669"/>
    <property type="project" value="InterPro"/>
</dbReference>
<dbReference type="PANTHER" id="PTHR42922:SF1">
    <property type="entry name" value="PHOSPHATE TRANSPORT SYSTEM PERMEASE PROTEIN PSTA"/>
    <property type="match status" value="1"/>
</dbReference>
<dbReference type="EMBL" id="CADCWN010000055">
    <property type="protein sequence ID" value="CAA9557028.1"/>
    <property type="molecule type" value="Genomic_DNA"/>
</dbReference>
<comment type="subcellular location">
    <subcellularLocation>
        <location evidence="1 10">Cell membrane</location>
        <topology evidence="1 10">Multi-pass membrane protein</topology>
    </subcellularLocation>
</comment>
<dbReference type="InterPro" id="IPR005672">
    <property type="entry name" value="Phosphate_PstA"/>
</dbReference>
<evidence type="ECO:0000256" key="5">
    <source>
        <dbReference type="ARBA" id="ARBA00022475"/>
    </source>
</evidence>
<evidence type="ECO:0000256" key="9">
    <source>
        <dbReference type="ARBA" id="ARBA00023136"/>
    </source>
</evidence>
<evidence type="ECO:0000256" key="10">
    <source>
        <dbReference type="RuleBase" id="RU363043"/>
    </source>
</evidence>
<feature type="transmembrane region" description="Helical" evidence="10">
    <location>
        <begin position="35"/>
        <end position="60"/>
    </location>
</feature>
<dbReference type="InterPro" id="IPR051408">
    <property type="entry name" value="Phosphate_transprt_permease"/>
</dbReference>
<feature type="transmembrane region" description="Helical" evidence="10">
    <location>
        <begin position="204"/>
        <end position="225"/>
    </location>
</feature>
<organism evidence="13">
    <name type="scientific">uncultured Thermomicrobiales bacterium</name>
    <dbReference type="NCBI Taxonomy" id="1645740"/>
    <lineage>
        <taxon>Bacteria</taxon>
        <taxon>Pseudomonadati</taxon>
        <taxon>Thermomicrobiota</taxon>
        <taxon>Thermomicrobia</taxon>
        <taxon>Thermomicrobiales</taxon>
        <taxon>environmental samples</taxon>
    </lineage>
</organism>
<dbReference type="NCBIfam" id="TIGR00974">
    <property type="entry name" value="3a0107s02c"/>
    <property type="match status" value="1"/>
</dbReference>
<dbReference type="GO" id="GO:0005886">
    <property type="term" value="C:plasma membrane"/>
    <property type="evidence" value="ECO:0007669"/>
    <property type="project" value="UniProtKB-SubCell"/>
</dbReference>
<keyword evidence="6" id="KW-0592">Phosphate transport</keyword>
<reference evidence="13" key="1">
    <citation type="submission" date="2020-02" db="EMBL/GenBank/DDBJ databases">
        <authorList>
            <person name="Meier V. D."/>
        </authorList>
    </citation>
    <scope>NUCLEOTIDE SEQUENCE</scope>
    <source>
        <strain evidence="13">AVDCRST_MAG18</strain>
    </source>
</reference>
<dbReference type="SUPFAM" id="SSF161098">
    <property type="entry name" value="MetI-like"/>
    <property type="match status" value="1"/>
</dbReference>
<dbReference type="InterPro" id="IPR000515">
    <property type="entry name" value="MetI-like"/>
</dbReference>
<evidence type="ECO:0000256" key="4">
    <source>
        <dbReference type="ARBA" id="ARBA00022448"/>
    </source>
</evidence>
<evidence type="ECO:0000256" key="2">
    <source>
        <dbReference type="ARBA" id="ARBA00007069"/>
    </source>
</evidence>
<dbReference type="AlphaFoldDB" id="A0A6J4UQH2"/>
<protein>
    <recommendedName>
        <fullName evidence="3 10">Phosphate transport system permease protein PstA</fullName>
    </recommendedName>
</protein>
<name>A0A6J4UQH2_9BACT</name>
<keyword evidence="4" id="KW-0813">Transport</keyword>
<dbReference type="PANTHER" id="PTHR42922">
    <property type="entry name" value="PHOSPHATE TRANSPORT SYSTEM PERMEASE PROTEIN PSTA"/>
    <property type="match status" value="1"/>
</dbReference>
<evidence type="ECO:0000259" key="12">
    <source>
        <dbReference type="PROSITE" id="PS50928"/>
    </source>
</evidence>
<keyword evidence="8 10" id="KW-1133">Transmembrane helix</keyword>
<evidence type="ECO:0000256" key="3">
    <source>
        <dbReference type="ARBA" id="ARBA00016864"/>
    </source>
</evidence>
<feature type="transmembrane region" description="Helical" evidence="10">
    <location>
        <begin position="275"/>
        <end position="297"/>
    </location>
</feature>
<gene>
    <name evidence="13" type="ORF">AVDCRST_MAG18-753</name>
</gene>
<dbReference type="GO" id="GO:0035435">
    <property type="term" value="P:phosphate ion transmembrane transport"/>
    <property type="evidence" value="ECO:0007669"/>
    <property type="project" value="InterPro"/>
</dbReference>
<sequence>MQGQMTAPSIPGARPRLSLEASDGQARRRKIVNGIMTTLIGAAALLGVSILGIILGYIIVKGAPALNLDFFTKAPPALGEAGGGVAPAIRGSLLIVGLASLVGIPVGLGAGIYLAEFGRGRFADTVRFIADLMTGLPSIAIGAVAWALLVKRGIGTYNAIAGSVALAIIMIPIITRTTEEILKLVPNNLREASLALGTPRWKTIVSVVLPVARSGILTGVILSVARVSGETAPLLLTVLGNSFASNNLRGPMAALPLEIYQYATKSPFADSFTKAWGASLVLIIIIGLLSLSVRLAARLGGPQARR</sequence>
<dbReference type="CDD" id="cd06261">
    <property type="entry name" value="TM_PBP2"/>
    <property type="match status" value="1"/>
</dbReference>
<feature type="transmembrane region" description="Helical" evidence="10">
    <location>
        <begin position="128"/>
        <end position="149"/>
    </location>
</feature>
<proteinExistence type="inferred from homology"/>
<keyword evidence="5 10" id="KW-1003">Cell membrane</keyword>
<evidence type="ECO:0000256" key="8">
    <source>
        <dbReference type="ARBA" id="ARBA00022989"/>
    </source>
</evidence>
<evidence type="ECO:0000313" key="13">
    <source>
        <dbReference type="EMBL" id="CAA9557028.1"/>
    </source>
</evidence>
<evidence type="ECO:0000256" key="7">
    <source>
        <dbReference type="ARBA" id="ARBA00022692"/>
    </source>
</evidence>
<accession>A0A6J4UQH2</accession>
<keyword evidence="9 10" id="KW-0472">Membrane</keyword>
<feature type="transmembrane region" description="Helical" evidence="10">
    <location>
        <begin position="93"/>
        <end position="116"/>
    </location>
</feature>
<evidence type="ECO:0000256" key="6">
    <source>
        <dbReference type="ARBA" id="ARBA00022592"/>
    </source>
</evidence>
<feature type="domain" description="ABC transmembrane type-1" evidence="12">
    <location>
        <begin position="89"/>
        <end position="297"/>
    </location>
</feature>
<dbReference type="PROSITE" id="PS50928">
    <property type="entry name" value="ABC_TM1"/>
    <property type="match status" value="1"/>
</dbReference>
<dbReference type="Pfam" id="PF00528">
    <property type="entry name" value="BPD_transp_1"/>
    <property type="match status" value="1"/>
</dbReference>
<dbReference type="InterPro" id="IPR035906">
    <property type="entry name" value="MetI-like_sf"/>
</dbReference>
<feature type="transmembrane region" description="Helical" evidence="10">
    <location>
        <begin position="155"/>
        <end position="174"/>
    </location>
</feature>
<feature type="region of interest" description="Disordered" evidence="11">
    <location>
        <begin position="1"/>
        <end position="22"/>
    </location>
</feature>
<dbReference type="Gene3D" id="1.10.3720.10">
    <property type="entry name" value="MetI-like"/>
    <property type="match status" value="1"/>
</dbReference>
<comment type="similarity">
    <text evidence="2 10">Belongs to the binding-protein-dependent transport system permease family. CysTW subfamily.</text>
</comment>
<evidence type="ECO:0000256" key="1">
    <source>
        <dbReference type="ARBA" id="ARBA00004651"/>
    </source>
</evidence>